<evidence type="ECO:0000256" key="8">
    <source>
        <dbReference type="PIRSR" id="PIRSR005091-3"/>
    </source>
</evidence>
<feature type="transmembrane region" description="Helical" evidence="9">
    <location>
        <begin position="52"/>
        <end position="71"/>
    </location>
</feature>
<protein>
    <submittedName>
        <fullName evidence="11">LTA synthase family protein</fullName>
    </submittedName>
</protein>
<dbReference type="OrthoDB" id="9777768at2"/>
<dbReference type="AlphaFoldDB" id="A0A4Z0QFA6"/>
<evidence type="ECO:0000256" key="2">
    <source>
        <dbReference type="ARBA" id="ARBA00022475"/>
    </source>
</evidence>
<organism evidence="11 12">
    <name type="scientific">Hymenobacter metallicola</name>
    <dbReference type="NCBI Taxonomy" id="2563114"/>
    <lineage>
        <taxon>Bacteria</taxon>
        <taxon>Pseudomonadati</taxon>
        <taxon>Bacteroidota</taxon>
        <taxon>Cytophagia</taxon>
        <taxon>Cytophagales</taxon>
        <taxon>Hymenobacteraceae</taxon>
        <taxon>Hymenobacter</taxon>
    </lineage>
</organism>
<dbReference type="Pfam" id="PF00884">
    <property type="entry name" value="Sulfatase"/>
    <property type="match status" value="1"/>
</dbReference>
<dbReference type="PIRSF" id="PIRSF005091">
    <property type="entry name" value="Mmb_sulf_HI1246"/>
    <property type="match status" value="1"/>
</dbReference>
<evidence type="ECO:0000256" key="4">
    <source>
        <dbReference type="ARBA" id="ARBA00022989"/>
    </source>
</evidence>
<keyword evidence="4 9" id="KW-1133">Transmembrane helix</keyword>
<feature type="domain" description="Sulfatase N-terminal" evidence="10">
    <location>
        <begin position="269"/>
        <end position="540"/>
    </location>
</feature>
<feature type="transmembrane region" description="Helical" evidence="9">
    <location>
        <begin position="175"/>
        <end position="192"/>
    </location>
</feature>
<dbReference type="GO" id="GO:0046872">
    <property type="term" value="F:metal ion binding"/>
    <property type="evidence" value="ECO:0007669"/>
    <property type="project" value="UniProtKB-KW"/>
</dbReference>
<evidence type="ECO:0000259" key="10">
    <source>
        <dbReference type="Pfam" id="PF00884"/>
    </source>
</evidence>
<feature type="binding site" evidence="7">
    <location>
        <position position="432"/>
    </location>
    <ligand>
        <name>substrate</name>
    </ligand>
</feature>
<name>A0A4Z0QFA6_9BACT</name>
<gene>
    <name evidence="11" type="ORF">E5K02_02925</name>
</gene>
<dbReference type="InterPro" id="IPR017850">
    <property type="entry name" value="Alkaline_phosphatase_core_sf"/>
</dbReference>
<dbReference type="InterPro" id="IPR012160">
    <property type="entry name" value="LtaS-like"/>
</dbReference>
<dbReference type="EMBL" id="SRMB01000001">
    <property type="protein sequence ID" value="TGE28435.1"/>
    <property type="molecule type" value="Genomic_DNA"/>
</dbReference>
<dbReference type="CDD" id="cd16015">
    <property type="entry name" value="LTA_synthase"/>
    <property type="match status" value="1"/>
</dbReference>
<evidence type="ECO:0000256" key="3">
    <source>
        <dbReference type="ARBA" id="ARBA00022692"/>
    </source>
</evidence>
<dbReference type="Proteomes" id="UP000298471">
    <property type="component" value="Unassembled WGS sequence"/>
</dbReference>
<keyword evidence="5 9" id="KW-0472">Membrane</keyword>
<reference evidence="11 12" key="1">
    <citation type="submission" date="2019-04" db="EMBL/GenBank/DDBJ databases">
        <authorList>
            <person name="Feng G."/>
            <person name="Zhang J."/>
            <person name="Zhu H."/>
        </authorList>
    </citation>
    <scope>NUCLEOTIDE SEQUENCE [LARGE SCALE GENOMIC DNA]</scope>
    <source>
        <strain evidence="11 12">9PBR-1</strain>
    </source>
</reference>
<evidence type="ECO:0000256" key="5">
    <source>
        <dbReference type="ARBA" id="ARBA00023136"/>
    </source>
</evidence>
<keyword evidence="12" id="KW-1185">Reference proteome</keyword>
<comment type="caution">
    <text evidence="11">The sequence shown here is derived from an EMBL/GenBank/DDBJ whole genome shotgun (WGS) entry which is preliminary data.</text>
</comment>
<feature type="transmembrane region" description="Helical" evidence="9">
    <location>
        <begin position="12"/>
        <end position="32"/>
    </location>
</feature>
<keyword evidence="7" id="KW-0464">Manganese</keyword>
<dbReference type="RefSeq" id="WP_135391900.1">
    <property type="nucleotide sequence ID" value="NZ_SRMB01000001.1"/>
</dbReference>
<feature type="binding site" evidence="8">
    <location>
        <position position="486"/>
    </location>
    <ligand>
        <name>Mn(2+)</name>
        <dbReference type="ChEBI" id="CHEBI:29035"/>
    </ligand>
</feature>
<feature type="transmembrane region" description="Helical" evidence="9">
    <location>
        <begin position="83"/>
        <end position="101"/>
    </location>
</feature>
<dbReference type="Gene3D" id="3.40.720.10">
    <property type="entry name" value="Alkaline Phosphatase, subunit A"/>
    <property type="match status" value="1"/>
</dbReference>
<evidence type="ECO:0000313" key="12">
    <source>
        <dbReference type="Proteomes" id="UP000298471"/>
    </source>
</evidence>
<dbReference type="InterPro" id="IPR000917">
    <property type="entry name" value="Sulfatase_N"/>
</dbReference>
<evidence type="ECO:0000256" key="6">
    <source>
        <dbReference type="PIRSR" id="PIRSR005091-1"/>
    </source>
</evidence>
<feature type="binding site" evidence="8">
    <location>
        <position position="277"/>
    </location>
    <ligand>
        <name>Mn(2+)</name>
        <dbReference type="ChEBI" id="CHEBI:29035"/>
    </ligand>
</feature>
<dbReference type="GO" id="GO:0005886">
    <property type="term" value="C:plasma membrane"/>
    <property type="evidence" value="ECO:0007669"/>
    <property type="project" value="UniProtKB-SubCell"/>
</dbReference>
<keyword evidence="7" id="KW-0479">Metal-binding</keyword>
<dbReference type="PANTHER" id="PTHR47371">
    <property type="entry name" value="LIPOTEICHOIC ACID SYNTHASE"/>
    <property type="match status" value="1"/>
</dbReference>
<feature type="active site" evidence="6">
    <location>
        <position position="317"/>
    </location>
</feature>
<comment type="subcellular location">
    <subcellularLocation>
        <location evidence="1">Cell membrane</location>
        <topology evidence="1">Multi-pass membrane protein</topology>
    </subcellularLocation>
</comment>
<evidence type="ECO:0000256" key="1">
    <source>
        <dbReference type="ARBA" id="ARBA00004651"/>
    </source>
</evidence>
<evidence type="ECO:0000256" key="7">
    <source>
        <dbReference type="PIRSR" id="PIRSR005091-2"/>
    </source>
</evidence>
<dbReference type="InterPro" id="IPR050448">
    <property type="entry name" value="OpgB/LTA_synthase_biosynth"/>
</dbReference>
<dbReference type="PANTHER" id="PTHR47371:SF3">
    <property type="entry name" value="PHOSPHOGLYCEROL TRANSFERASE I"/>
    <property type="match status" value="1"/>
</dbReference>
<evidence type="ECO:0000256" key="9">
    <source>
        <dbReference type="SAM" id="Phobius"/>
    </source>
</evidence>
<evidence type="ECO:0000313" key="11">
    <source>
        <dbReference type="EMBL" id="TGE28435.1"/>
    </source>
</evidence>
<dbReference type="SUPFAM" id="SSF53649">
    <property type="entry name" value="Alkaline phosphatase-like"/>
    <property type="match status" value="1"/>
</dbReference>
<feature type="binding site" evidence="8">
    <location>
        <position position="487"/>
    </location>
    <ligand>
        <name>Mn(2+)</name>
        <dbReference type="ChEBI" id="CHEBI:29035"/>
    </ligand>
</feature>
<keyword evidence="2" id="KW-1003">Cell membrane</keyword>
<accession>A0A4Z0QFA6</accession>
<feature type="transmembrane region" description="Helical" evidence="9">
    <location>
        <begin position="134"/>
        <end position="154"/>
    </location>
</feature>
<proteinExistence type="predicted"/>
<keyword evidence="3 9" id="KW-0812">Transmembrane</keyword>
<sequence length="617" mass="68499">MRNRFAFQPRYFLFWLVFFVITKAAFLLYHFAKTAALPPGSVARIFGYGLRLDASATAYLSIVPFVLFLLGSALPSRFFPRRLLLFYSAVVGVVVCCLSVADLELYRAWGFRLDATPLQYLNSPGEMAASAGSAPLLVLAGVLAGLLLLGWWLYQKLVGPIPELPPQFGLGRAMLASLLYLALLIVPLRGGVQQIPINQSDVYFSALPFANHAALNVPWNVANSLLLTDGGPNPYQFMPDSVATGLVGQLYTPARPQPDTTRLLRTTRPNVLFIILESFTGKFVESIGGEPAVTPNLDSLARTGVLFTNIYAAGDRSQKGLVALLSGYPSQPTTSIIKYPRKTEGLPHLCRSLEQVGYKSRYYYGGELAFANMKSYLVAAGYDQFTERADFPRSQQNSKWGAHDHVLFDRVLQDLNAQPTPFFVTAFTLSSHEPFETPIPRKFQGTDETALFRNSVYYTDWALGRFLHAARQQPWWDNTLVVVVADHGHTLPGNDPNESPRKFRIPLVLAGGALRPEAQGRVIRHVGSQTDIAATLLTQLQLPTTEYTWSHDLLQPLRQPFAFYCFSDGFGMTTSAGTVSYDNIARRIITGDSTVTKEQLRQGQAYEQVSFDEFLHK</sequence>